<dbReference type="GO" id="GO:1990077">
    <property type="term" value="C:primosome complex"/>
    <property type="evidence" value="ECO:0007669"/>
    <property type="project" value="UniProtKB-KW"/>
</dbReference>
<accession>A0A326RPU9</accession>
<keyword evidence="1 12" id="KW-0240">DNA-directed RNA polymerase</keyword>
<evidence type="ECO:0000256" key="8">
    <source>
        <dbReference type="ARBA" id="ARBA00022833"/>
    </source>
</evidence>
<dbReference type="SUPFAM" id="SSF57783">
    <property type="entry name" value="Zinc beta-ribbon"/>
    <property type="match status" value="1"/>
</dbReference>
<keyword evidence="5 12" id="KW-0235">DNA replication</keyword>
<dbReference type="InterPro" id="IPR030846">
    <property type="entry name" value="DnaG_bac"/>
</dbReference>
<dbReference type="AlphaFoldDB" id="A0A326RPU9"/>
<evidence type="ECO:0000256" key="4">
    <source>
        <dbReference type="ARBA" id="ARBA00022695"/>
    </source>
</evidence>
<keyword evidence="3 12" id="KW-0808">Transferase</keyword>
<evidence type="ECO:0000256" key="10">
    <source>
        <dbReference type="ARBA" id="ARBA00023125"/>
    </source>
</evidence>
<comment type="subunit">
    <text evidence="12">Monomer. Interacts with DnaB.</text>
</comment>
<evidence type="ECO:0000256" key="5">
    <source>
        <dbReference type="ARBA" id="ARBA00022705"/>
    </source>
</evidence>
<dbReference type="SUPFAM" id="SSF56731">
    <property type="entry name" value="DNA primase core"/>
    <property type="match status" value="1"/>
</dbReference>
<comment type="domain">
    <text evidence="12">Contains an N-terminal zinc-binding domain, a central core domain that contains the primase activity, and a C-terminal DnaB-binding domain.</text>
</comment>
<comment type="catalytic activity">
    <reaction evidence="12">
        <text>ssDNA + n NTP = ssDNA/pppN(pN)n-1 hybrid + (n-1) diphosphate.</text>
        <dbReference type="EC" id="2.7.7.101"/>
    </reaction>
</comment>
<dbReference type="Proteomes" id="UP000248917">
    <property type="component" value="Unassembled WGS sequence"/>
</dbReference>
<dbReference type="PANTHER" id="PTHR30313:SF2">
    <property type="entry name" value="DNA PRIMASE"/>
    <property type="match status" value="1"/>
</dbReference>
<dbReference type="Gene3D" id="3.90.580.10">
    <property type="entry name" value="Zinc finger, CHC2-type domain"/>
    <property type="match status" value="1"/>
</dbReference>
<dbReference type="GO" id="GO:0005737">
    <property type="term" value="C:cytoplasm"/>
    <property type="evidence" value="ECO:0007669"/>
    <property type="project" value="TreeGrafter"/>
</dbReference>
<comment type="similarity">
    <text evidence="12 13">Belongs to the DnaG primase family.</text>
</comment>
<dbReference type="InterPro" id="IPR037068">
    <property type="entry name" value="DNA_primase_core_N_sf"/>
</dbReference>
<dbReference type="Pfam" id="PF08275">
    <property type="entry name" value="DNAG_N"/>
    <property type="match status" value="1"/>
</dbReference>
<evidence type="ECO:0000256" key="11">
    <source>
        <dbReference type="ARBA" id="ARBA00023163"/>
    </source>
</evidence>
<evidence type="ECO:0000256" key="15">
    <source>
        <dbReference type="SAM" id="Coils"/>
    </source>
</evidence>
<dbReference type="InterPro" id="IPR006171">
    <property type="entry name" value="TOPRIM_dom"/>
</dbReference>
<comment type="function">
    <text evidence="12 13">RNA polymerase that catalyzes the synthesis of short RNA molecules used as primers for DNA polymerase during DNA replication.</text>
</comment>
<organism evidence="17 18">
    <name type="scientific">Algoriphagus aquaeductus</name>
    <dbReference type="NCBI Taxonomy" id="475299"/>
    <lineage>
        <taxon>Bacteria</taxon>
        <taxon>Pseudomonadati</taxon>
        <taxon>Bacteroidota</taxon>
        <taxon>Cytophagia</taxon>
        <taxon>Cytophagales</taxon>
        <taxon>Cyclobacteriaceae</taxon>
        <taxon>Algoriphagus</taxon>
    </lineage>
</organism>
<dbReference type="PROSITE" id="PS50880">
    <property type="entry name" value="TOPRIM"/>
    <property type="match status" value="1"/>
</dbReference>
<keyword evidence="9" id="KW-0460">Magnesium</keyword>
<dbReference type="InterPro" id="IPR019475">
    <property type="entry name" value="DNA_primase_DnaB-bd"/>
</dbReference>
<dbReference type="GO" id="GO:0008270">
    <property type="term" value="F:zinc ion binding"/>
    <property type="evidence" value="ECO:0007669"/>
    <property type="project" value="UniProtKB-UniRule"/>
</dbReference>
<evidence type="ECO:0000313" key="18">
    <source>
        <dbReference type="Proteomes" id="UP000248917"/>
    </source>
</evidence>
<dbReference type="Pfam" id="PF13155">
    <property type="entry name" value="Toprim_2"/>
    <property type="match status" value="1"/>
</dbReference>
<dbReference type="EMBL" id="QKTX01000010">
    <property type="protein sequence ID" value="PZV81583.1"/>
    <property type="molecule type" value="Genomic_DNA"/>
</dbReference>
<dbReference type="InterPro" id="IPR013264">
    <property type="entry name" value="DNAG_N"/>
</dbReference>
<dbReference type="NCBIfam" id="TIGR01391">
    <property type="entry name" value="dnaG"/>
    <property type="match status" value="1"/>
</dbReference>
<keyword evidence="2 12" id="KW-0639">Primosome</keyword>
<gene>
    <name evidence="12" type="primary">dnaG</name>
    <name evidence="17" type="ORF">CLV31_110116</name>
</gene>
<keyword evidence="6 12" id="KW-0479">Metal-binding</keyword>
<keyword evidence="18" id="KW-1185">Reference proteome</keyword>
<dbReference type="EC" id="2.7.7.101" evidence="12"/>
<keyword evidence="7 12" id="KW-0863">Zinc-finger</keyword>
<dbReference type="InterPro" id="IPR006295">
    <property type="entry name" value="DNA_primase_DnaG"/>
</dbReference>
<dbReference type="InterPro" id="IPR050219">
    <property type="entry name" value="DnaG_primase"/>
</dbReference>
<dbReference type="InterPro" id="IPR036977">
    <property type="entry name" value="DNA_primase_Znf_CHC2"/>
</dbReference>
<dbReference type="GO" id="GO:0000428">
    <property type="term" value="C:DNA-directed RNA polymerase complex"/>
    <property type="evidence" value="ECO:0007669"/>
    <property type="project" value="UniProtKB-KW"/>
</dbReference>
<protein>
    <recommendedName>
        <fullName evidence="12 13">DNA primase</fullName>
        <ecNumber evidence="12">2.7.7.101</ecNumber>
    </recommendedName>
</protein>
<evidence type="ECO:0000313" key="17">
    <source>
        <dbReference type="EMBL" id="PZV81583.1"/>
    </source>
</evidence>
<dbReference type="PIRSF" id="PIRSF002811">
    <property type="entry name" value="DnaG"/>
    <property type="match status" value="1"/>
</dbReference>
<keyword evidence="4 12" id="KW-0548">Nucleotidyltransferase</keyword>
<evidence type="ECO:0000256" key="1">
    <source>
        <dbReference type="ARBA" id="ARBA00022478"/>
    </source>
</evidence>
<dbReference type="CDD" id="cd03364">
    <property type="entry name" value="TOPRIM_DnaG_primases"/>
    <property type="match status" value="1"/>
</dbReference>
<dbReference type="Pfam" id="PF01807">
    <property type="entry name" value="Zn_ribbon_DnaG"/>
    <property type="match status" value="1"/>
</dbReference>
<dbReference type="HAMAP" id="MF_00974">
    <property type="entry name" value="DNA_primase_DnaG"/>
    <property type="match status" value="1"/>
</dbReference>
<dbReference type="GO" id="GO:0003677">
    <property type="term" value="F:DNA binding"/>
    <property type="evidence" value="ECO:0007669"/>
    <property type="project" value="UniProtKB-KW"/>
</dbReference>
<evidence type="ECO:0000256" key="2">
    <source>
        <dbReference type="ARBA" id="ARBA00022515"/>
    </source>
</evidence>
<sequence length="668" mass="75986">MVLETFHFLFPTEPLTLFLSHSHMSISKLTTDKVKERADIVEVVGDYVQLKKKGQNMWACCPFHGEKTPSFSISPAKQIYKCFGCGKAGDPIQFVMDIEGLGFQEAIRHLAGKYGIEVEEEATQTPEQNLEQSERESLFIALNFAKDFFVKNLDTPEGRSIGLSYFKERGFTPQIIQKFDLGYALDGWDHLMKAAKSAGFQEEILLKAGLILQKEGDPTRLYDRFRNRVTFTIHNISGKPIGFGARILTKDKNQPKYINSPETPIYHKSDVLYGMFQAKKAIRDQDNCYLVEGYTDVISMHLSGIENVVASSGTSLTDGQIKLIKRFTNQVTVLYDGDNAGIKASLRGIDLLLEGGLNVKAVVFPDGEDPDSFSRKVGSQAFHDYLQANSRDFIGFKIGLYKEEFAKDPIRKAEVIREVVQSIGKIPDPIIRSVYTKEASSLLEIEEGILLSELNKSLIKTQKDQFQKAKEEKEAEDQLEELIPTQVEISAAETLKLQEKETIRLLINYGWQKLDQADLHLCQYLLSETEGIEFQTPIYAKILGLYRARLNQGEIPTHEYFVSQRDAEVKQVVIDMITPRHEISVHWGERHQIFINTESDDLALTAFKSILRLKRRLVQKMMEEAKQKIKSAELEKLDSDKVFELQQVYFELKKVQLEIDKELGIVIG</sequence>
<dbReference type="GO" id="GO:0003899">
    <property type="term" value="F:DNA-directed RNA polymerase activity"/>
    <property type="evidence" value="ECO:0007669"/>
    <property type="project" value="UniProtKB-UniRule"/>
</dbReference>
<evidence type="ECO:0000256" key="7">
    <source>
        <dbReference type="ARBA" id="ARBA00022771"/>
    </source>
</evidence>
<dbReference type="Gene3D" id="3.90.980.10">
    <property type="entry name" value="DNA primase, catalytic core, N-terminal domain"/>
    <property type="match status" value="1"/>
</dbReference>
<comment type="cofactor">
    <cofactor evidence="12 13 14">
        <name>Zn(2+)</name>
        <dbReference type="ChEBI" id="CHEBI:29105"/>
    </cofactor>
    <text evidence="12 13 14">Binds 1 zinc ion per monomer.</text>
</comment>
<keyword evidence="8 12" id="KW-0862">Zinc</keyword>
<evidence type="ECO:0000256" key="12">
    <source>
        <dbReference type="HAMAP-Rule" id="MF_00974"/>
    </source>
</evidence>
<dbReference type="GO" id="GO:0006269">
    <property type="term" value="P:DNA replication, synthesis of primer"/>
    <property type="evidence" value="ECO:0007669"/>
    <property type="project" value="UniProtKB-UniRule"/>
</dbReference>
<keyword evidence="11 12" id="KW-0804">Transcription</keyword>
<evidence type="ECO:0000256" key="14">
    <source>
        <dbReference type="PIRSR" id="PIRSR002811-1"/>
    </source>
</evidence>
<feature type="coiled-coil region" evidence="15">
    <location>
        <begin position="615"/>
        <end position="642"/>
    </location>
</feature>
<dbReference type="PANTHER" id="PTHR30313">
    <property type="entry name" value="DNA PRIMASE"/>
    <property type="match status" value="1"/>
</dbReference>
<dbReference type="InterPro" id="IPR002694">
    <property type="entry name" value="Znf_CHC2"/>
</dbReference>
<dbReference type="SMART" id="SM00400">
    <property type="entry name" value="ZnF_CHCC"/>
    <property type="match status" value="1"/>
</dbReference>
<feature type="domain" description="Toprim" evidence="16">
    <location>
        <begin position="286"/>
        <end position="367"/>
    </location>
</feature>
<dbReference type="Gene3D" id="3.40.1360.10">
    <property type="match status" value="1"/>
</dbReference>
<evidence type="ECO:0000256" key="13">
    <source>
        <dbReference type="PIRNR" id="PIRNR002811"/>
    </source>
</evidence>
<dbReference type="InterPro" id="IPR034151">
    <property type="entry name" value="TOPRIM_DnaG_bac"/>
</dbReference>
<dbReference type="FunFam" id="3.90.580.10:FF:000001">
    <property type="entry name" value="DNA primase"/>
    <property type="match status" value="1"/>
</dbReference>
<keyword evidence="15" id="KW-0175">Coiled coil</keyword>
<dbReference type="SMART" id="SM00493">
    <property type="entry name" value="TOPRIM"/>
    <property type="match status" value="1"/>
</dbReference>
<evidence type="ECO:0000256" key="6">
    <source>
        <dbReference type="ARBA" id="ARBA00022723"/>
    </source>
</evidence>
<evidence type="ECO:0000259" key="16">
    <source>
        <dbReference type="PROSITE" id="PS50880"/>
    </source>
</evidence>
<evidence type="ECO:0000256" key="3">
    <source>
        <dbReference type="ARBA" id="ARBA00022679"/>
    </source>
</evidence>
<reference evidence="17 18" key="1">
    <citation type="submission" date="2018-06" db="EMBL/GenBank/DDBJ databases">
        <title>Genomic Encyclopedia of Archaeal and Bacterial Type Strains, Phase II (KMG-II): from individual species to whole genera.</title>
        <authorList>
            <person name="Goeker M."/>
        </authorList>
    </citation>
    <scope>NUCLEOTIDE SEQUENCE [LARGE SCALE GENOMIC DNA]</scope>
    <source>
        <strain evidence="17 18">T4</strain>
    </source>
</reference>
<name>A0A326RPU9_9BACT</name>
<feature type="zinc finger region" description="CHC2-type" evidence="12 14">
    <location>
        <begin position="61"/>
        <end position="85"/>
    </location>
</feature>
<keyword evidence="10 12" id="KW-0238">DNA-binding</keyword>
<evidence type="ECO:0000256" key="9">
    <source>
        <dbReference type="ARBA" id="ARBA00022842"/>
    </source>
</evidence>
<proteinExistence type="inferred from homology"/>
<dbReference type="Pfam" id="PF10410">
    <property type="entry name" value="DnaB_bind"/>
    <property type="match status" value="1"/>
</dbReference>
<comment type="caution">
    <text evidence="17">The sequence shown here is derived from an EMBL/GenBank/DDBJ whole genome shotgun (WGS) entry which is preliminary data.</text>
</comment>